<evidence type="ECO:0000256" key="2">
    <source>
        <dbReference type="ARBA" id="ARBA00022676"/>
    </source>
</evidence>
<protein>
    <recommendedName>
        <fullName evidence="1">D-inositol 3-phosphate glycosyltransferase</fullName>
    </recommendedName>
</protein>
<gene>
    <name evidence="6" type="ORF">OG367_08395</name>
</gene>
<dbReference type="Pfam" id="PF13439">
    <property type="entry name" value="Glyco_transf_4"/>
    <property type="match status" value="1"/>
</dbReference>
<accession>A0ABZ1ZBW8</accession>
<sequence>MSTDPTVDHGILFYPRGGSSLVVKNLTEQTLAAGRRARIFAGSLGQPGAYSHARTFFDGLPLTVSDYNPAAAAHARGEDALAQAIPLHPSYEDRIDVPDRVFAAVAPQTGGTIEDYWRRHLTAHQAGATGVLHLHHLTPLHGIARGGDVPVITTLHGTELKFLANAQRRLRLADALDLSVAELGRQYRETTRSTVRHINQTVGAPDLDEAQSLLSDRWHMWTHARHWVDRLRSYARASARTVVISEQDHALAQSLVGIPDSRIDIVPNGVDTDRFTSPVALHDSDRHKILTNWLVDDPQGWAAGEAPGSIRYTAADVRRILHDDHGRRRPLLLWMGRFLAFKRLSLLLQAMAALRDRAHVLPALLILGGSPGEWEGTHPYTLALDLGITDDVFFAGWRPYDLVDGLNCSDLLTAPSVNEPFGLIYLEAMASGTPVIASASGGPLGYITTNGPHATGWLPAPGDLADLIATIEQALANPAELSRRGEAARRLTHAHYSWRSLTPRYLEIYDRVLGSRA</sequence>
<evidence type="ECO:0000256" key="1">
    <source>
        <dbReference type="ARBA" id="ARBA00021292"/>
    </source>
</evidence>
<dbReference type="PANTHER" id="PTHR12526">
    <property type="entry name" value="GLYCOSYLTRANSFERASE"/>
    <property type="match status" value="1"/>
</dbReference>
<evidence type="ECO:0000313" key="6">
    <source>
        <dbReference type="EMBL" id="WUX36254.1"/>
    </source>
</evidence>
<dbReference type="InterPro" id="IPR001296">
    <property type="entry name" value="Glyco_trans_1"/>
</dbReference>
<name>A0ABZ1ZBW8_STRAQ</name>
<keyword evidence="2" id="KW-0328">Glycosyltransferase</keyword>
<dbReference type="CDD" id="cd03801">
    <property type="entry name" value="GT4_PimA-like"/>
    <property type="match status" value="1"/>
</dbReference>
<organism evidence="6 7">
    <name type="scientific">Streptomyces anulatus</name>
    <name type="common">Streptomyces chrysomallus</name>
    <dbReference type="NCBI Taxonomy" id="1892"/>
    <lineage>
        <taxon>Bacteria</taxon>
        <taxon>Bacillati</taxon>
        <taxon>Actinomycetota</taxon>
        <taxon>Actinomycetes</taxon>
        <taxon>Kitasatosporales</taxon>
        <taxon>Streptomycetaceae</taxon>
        <taxon>Streptomyces</taxon>
    </lineage>
</organism>
<dbReference type="PANTHER" id="PTHR12526:SF510">
    <property type="entry name" value="D-INOSITOL 3-PHOSPHATE GLYCOSYLTRANSFERASE"/>
    <property type="match status" value="1"/>
</dbReference>
<keyword evidence="3" id="KW-0808">Transferase</keyword>
<evidence type="ECO:0000256" key="3">
    <source>
        <dbReference type="ARBA" id="ARBA00022679"/>
    </source>
</evidence>
<proteinExistence type="predicted"/>
<dbReference type="EMBL" id="CP109491">
    <property type="protein sequence ID" value="WUX36254.1"/>
    <property type="molecule type" value="Genomic_DNA"/>
</dbReference>
<evidence type="ECO:0000313" key="7">
    <source>
        <dbReference type="Proteomes" id="UP001431926"/>
    </source>
</evidence>
<reference evidence="6" key="1">
    <citation type="submission" date="2022-10" db="EMBL/GenBank/DDBJ databases">
        <title>The complete genomes of actinobacterial strains from the NBC collection.</title>
        <authorList>
            <person name="Joergensen T.S."/>
            <person name="Alvarez Arevalo M."/>
            <person name="Sterndorff E.B."/>
            <person name="Faurdal D."/>
            <person name="Vuksanovic O."/>
            <person name="Mourched A.-S."/>
            <person name="Charusanti P."/>
            <person name="Shaw S."/>
            <person name="Blin K."/>
            <person name="Weber T."/>
        </authorList>
    </citation>
    <scope>NUCLEOTIDE SEQUENCE</scope>
    <source>
        <strain evidence="6">NBC_01436</strain>
    </source>
</reference>
<keyword evidence="7" id="KW-1185">Reference proteome</keyword>
<feature type="domain" description="Glycosyltransferase subfamily 4-like N-terminal" evidence="5">
    <location>
        <begin position="98"/>
        <end position="274"/>
    </location>
</feature>
<dbReference type="RefSeq" id="WP_097955104.1">
    <property type="nucleotide sequence ID" value="NZ_CP109490.1"/>
</dbReference>
<feature type="domain" description="Glycosyl transferase family 1" evidence="4">
    <location>
        <begin position="328"/>
        <end position="490"/>
    </location>
</feature>
<dbReference type="Pfam" id="PF00534">
    <property type="entry name" value="Glycos_transf_1"/>
    <property type="match status" value="1"/>
</dbReference>
<dbReference type="SUPFAM" id="SSF53756">
    <property type="entry name" value="UDP-Glycosyltransferase/glycogen phosphorylase"/>
    <property type="match status" value="1"/>
</dbReference>
<dbReference type="Gene3D" id="3.40.50.2000">
    <property type="entry name" value="Glycogen Phosphorylase B"/>
    <property type="match status" value="3"/>
</dbReference>
<evidence type="ECO:0000259" key="5">
    <source>
        <dbReference type="Pfam" id="PF13439"/>
    </source>
</evidence>
<dbReference type="InterPro" id="IPR028098">
    <property type="entry name" value="Glyco_trans_4-like_N"/>
</dbReference>
<dbReference type="Proteomes" id="UP001431926">
    <property type="component" value="Chromosome"/>
</dbReference>
<evidence type="ECO:0000259" key="4">
    <source>
        <dbReference type="Pfam" id="PF00534"/>
    </source>
</evidence>